<keyword evidence="3" id="KW-1185">Reference proteome</keyword>
<name>A0A197JJ09_9FUNG</name>
<dbReference type="PROSITE" id="PS50181">
    <property type="entry name" value="FBOX"/>
    <property type="match status" value="1"/>
</dbReference>
<dbReference type="InterPro" id="IPR032675">
    <property type="entry name" value="LRR_dom_sf"/>
</dbReference>
<dbReference type="Gene3D" id="3.80.10.10">
    <property type="entry name" value="Ribonuclease Inhibitor"/>
    <property type="match status" value="1"/>
</dbReference>
<dbReference type="SUPFAM" id="SSF81383">
    <property type="entry name" value="F-box domain"/>
    <property type="match status" value="1"/>
</dbReference>
<evidence type="ECO:0000313" key="2">
    <source>
        <dbReference type="EMBL" id="OAQ25130.1"/>
    </source>
</evidence>
<feature type="domain" description="F-box" evidence="1">
    <location>
        <begin position="1"/>
        <end position="46"/>
    </location>
</feature>
<evidence type="ECO:0000259" key="1">
    <source>
        <dbReference type="PROSITE" id="PS50181"/>
    </source>
</evidence>
<reference evidence="2 3" key="1">
    <citation type="submission" date="2016-05" db="EMBL/GenBank/DDBJ databases">
        <title>Genome sequencing reveals origins of a unique bacterial endosymbiosis in the earliest lineages of terrestrial Fungi.</title>
        <authorList>
            <consortium name="DOE Joint Genome Institute"/>
            <person name="Uehling J."/>
            <person name="Gryganskyi A."/>
            <person name="Hameed K."/>
            <person name="Tschaplinski T."/>
            <person name="Misztal P."/>
            <person name="Wu S."/>
            <person name="Desiro A."/>
            <person name="Vande Pol N."/>
            <person name="Du Z.-Y."/>
            <person name="Zienkiewicz A."/>
            <person name="Zienkiewicz K."/>
            <person name="Morin E."/>
            <person name="Tisserant E."/>
            <person name="Splivallo R."/>
            <person name="Hainaut M."/>
            <person name="Henrissat B."/>
            <person name="Ohm R."/>
            <person name="Kuo A."/>
            <person name="Yan J."/>
            <person name="Lipzen A."/>
            <person name="Nolan M."/>
            <person name="Labutti K."/>
            <person name="Barry K."/>
            <person name="Goldstein A."/>
            <person name="Labbe J."/>
            <person name="Schadt C."/>
            <person name="Tuskan G."/>
            <person name="Grigoriev I."/>
            <person name="Martin F."/>
            <person name="Vilgalys R."/>
            <person name="Bonito G."/>
        </authorList>
    </citation>
    <scope>NUCLEOTIDE SEQUENCE [LARGE SCALE GENOMIC DNA]</scope>
    <source>
        <strain evidence="2 3">AG-77</strain>
    </source>
</reference>
<accession>A0A197JJ09</accession>
<gene>
    <name evidence="2" type="ORF">K457DRAFT_23370</name>
</gene>
<evidence type="ECO:0000313" key="3">
    <source>
        <dbReference type="Proteomes" id="UP000078512"/>
    </source>
</evidence>
<proteinExistence type="predicted"/>
<dbReference type="SUPFAM" id="SSF52047">
    <property type="entry name" value="RNI-like"/>
    <property type="match status" value="1"/>
</dbReference>
<dbReference type="Pfam" id="PF12937">
    <property type="entry name" value="F-box-like"/>
    <property type="match status" value="1"/>
</dbReference>
<dbReference type="InterPro" id="IPR036047">
    <property type="entry name" value="F-box-like_dom_sf"/>
</dbReference>
<dbReference type="OrthoDB" id="2434396at2759"/>
<dbReference type="Proteomes" id="UP000078512">
    <property type="component" value="Unassembled WGS sequence"/>
</dbReference>
<dbReference type="EMBL" id="KV442082">
    <property type="protein sequence ID" value="OAQ25130.1"/>
    <property type="molecule type" value="Genomic_DNA"/>
</dbReference>
<protein>
    <recommendedName>
        <fullName evidence="1">F-box domain-containing protein</fullName>
    </recommendedName>
</protein>
<organism evidence="2 3">
    <name type="scientific">Linnemannia elongata AG-77</name>
    <dbReference type="NCBI Taxonomy" id="1314771"/>
    <lineage>
        <taxon>Eukaryota</taxon>
        <taxon>Fungi</taxon>
        <taxon>Fungi incertae sedis</taxon>
        <taxon>Mucoromycota</taxon>
        <taxon>Mortierellomycotina</taxon>
        <taxon>Mortierellomycetes</taxon>
        <taxon>Mortierellales</taxon>
        <taxon>Mortierellaceae</taxon>
        <taxon>Linnemannia</taxon>
    </lineage>
</organism>
<dbReference type="InterPro" id="IPR001810">
    <property type="entry name" value="F-box_dom"/>
</dbReference>
<dbReference type="AlphaFoldDB" id="A0A197JJ09"/>
<sequence length="602" mass="68337">MTSIASLPQEILDIITNQLTTTHLTNAVLVNKAWSSTFTPSLWRELSIVNRTIKDCFPTLESRAALIRNSHHIRAVETTDPEVVVFLAYQHPSVTNLSSLTLRLKEQPMASITQIVPSTDITVAVERAPEASDEYGNAPAVMQILLKNRELRVLRLDEGCFWGKDRRRSWFSEVVSAISPMYLETLELCLLPHDRSRVNNSSNQEGIKGHQETTSVEHSMVPFSMLKELSLTGGHNGTTDPACLAFLIRCPEVERIRLDHLGLMMMKTLPTLLRAMCPKLRRLDWVNCHMGLDGSIAYLLQSSNLGWKELHLPAMHWFGPRALSALMKSAETLEVLQVASAGVLAGNAMNLERNAMLDLLCSAKNLRRLEGVKDGRRETYTKEITVNAQDAFLERVDGGSDGEGRSWVVGPLVEYFQLRIEGVPRPDVLYRQSGRPLGIRYTTLEPGLRYDVQKWIYTQLGRMTNLQELILGQMDYNPKVFSEYEFEEEEVKNPVLLEERLLKERVHAFHYLSLEFSLESGLELLSGLKELRVLDVRMTAHNIGVKELEWMHQNWPKLERIRGLESERGWSVDRDEGREFKAGVDRWMAAHTSGIGSSFYAL</sequence>